<comment type="subcellular location">
    <subcellularLocation>
        <location evidence="7">Cytoplasm</location>
    </subcellularLocation>
</comment>
<evidence type="ECO:0000259" key="10">
    <source>
        <dbReference type="PROSITE" id="PS00906"/>
    </source>
</evidence>
<dbReference type="Gene3D" id="3.20.20.210">
    <property type="match status" value="1"/>
</dbReference>
<reference evidence="12 13" key="1">
    <citation type="submission" date="2023-04" db="EMBL/GenBank/DDBJ databases">
        <title>Luteimonas sp. M1R5S59.</title>
        <authorList>
            <person name="Sun J.-Q."/>
        </authorList>
    </citation>
    <scope>NUCLEOTIDE SEQUENCE [LARGE SCALE GENOMIC DNA]</scope>
    <source>
        <strain evidence="12 13">M1R5S59</strain>
    </source>
</reference>
<evidence type="ECO:0000256" key="1">
    <source>
        <dbReference type="ARBA" id="ARBA00004804"/>
    </source>
</evidence>
<sequence>MTTPLQNDRFLRALRREPVDRTPVWLMRQAGRYLPEYRATRKQAGSFLAMAKNPDLACEVTLQPLRRFELDAAILFSDILTIPDAMGLGLYFVEGEGPKFERTVRSADDAVRLAVPDMETELRYVMDAVRVIRRELDGKVPLIGFSGSPWTLACYMVEGGGSKDFARIKAMALNDPDTLHRLLSVNADAVVAYLSAQRDAGAQALQVFDTWGGVLSPAMYREFSLPYLQRIADALGRDGAAATPAGTEGGRVPLILFGKGTAAYLEALAATGADAIGVDWLVELGEAARRTQGRVALQGNLDPATLYGAPDAIRREVRRALDSYREGNGGSREGHVFNLGHGMSPDMDPDHVAVLVDEVHAYSAR</sequence>
<feature type="binding site" evidence="7">
    <location>
        <position position="341"/>
    </location>
    <ligand>
        <name>substrate</name>
    </ligand>
</feature>
<feature type="binding site" evidence="7">
    <location>
        <position position="210"/>
    </location>
    <ligand>
        <name>substrate</name>
    </ligand>
</feature>
<evidence type="ECO:0000256" key="2">
    <source>
        <dbReference type="ARBA" id="ARBA00009935"/>
    </source>
</evidence>
<dbReference type="CDD" id="cd00717">
    <property type="entry name" value="URO-D"/>
    <property type="match status" value="1"/>
</dbReference>
<keyword evidence="7" id="KW-0963">Cytoplasm</keyword>
<keyword evidence="5 7" id="KW-0456">Lyase</keyword>
<evidence type="ECO:0000256" key="9">
    <source>
        <dbReference type="RuleBase" id="RU004169"/>
    </source>
</evidence>
<feature type="domain" description="Uroporphyrinogen decarboxylase (URO-D)" evidence="11">
    <location>
        <begin position="143"/>
        <end position="159"/>
    </location>
</feature>
<comment type="similarity">
    <text evidence="2 7 9">Belongs to the uroporphyrinogen decarboxylase family.</text>
</comment>
<dbReference type="NCBIfam" id="TIGR01464">
    <property type="entry name" value="hemE"/>
    <property type="match status" value="1"/>
</dbReference>
<evidence type="ECO:0000259" key="11">
    <source>
        <dbReference type="PROSITE" id="PS00907"/>
    </source>
</evidence>
<comment type="function">
    <text evidence="7">Catalyzes the decarboxylation of four acetate groups of uroporphyrinogen-III to yield coproporphyrinogen-III.</text>
</comment>
<evidence type="ECO:0000313" key="13">
    <source>
        <dbReference type="Proteomes" id="UP001156873"/>
    </source>
</evidence>
<evidence type="ECO:0000256" key="6">
    <source>
        <dbReference type="ARBA" id="ARBA00023244"/>
    </source>
</evidence>
<accession>A0ABT6JW52</accession>
<protein>
    <recommendedName>
        <fullName evidence="3 7">Uroporphyrinogen decarboxylase</fullName>
        <shortName evidence="7">UPD</shortName>
        <shortName evidence="7">URO-D</shortName>
        <ecNumber evidence="3 7">4.1.1.37</ecNumber>
    </recommendedName>
</protein>
<dbReference type="EMBL" id="JARXRO010000018">
    <property type="protein sequence ID" value="MDH5834687.1"/>
    <property type="molecule type" value="Genomic_DNA"/>
</dbReference>
<evidence type="ECO:0000256" key="5">
    <source>
        <dbReference type="ARBA" id="ARBA00023239"/>
    </source>
</evidence>
<dbReference type="PROSITE" id="PS00907">
    <property type="entry name" value="UROD_2"/>
    <property type="match status" value="1"/>
</dbReference>
<comment type="caution">
    <text evidence="7">Lacks conserved residue(s) required for the propagation of feature annotation.</text>
</comment>
<dbReference type="InterPro" id="IPR000257">
    <property type="entry name" value="Uroporphyrinogen_deCOase"/>
</dbReference>
<dbReference type="Pfam" id="PF01208">
    <property type="entry name" value="URO-D"/>
    <property type="match status" value="1"/>
</dbReference>
<dbReference type="InterPro" id="IPR038071">
    <property type="entry name" value="UROD/MetE-like_sf"/>
</dbReference>
<name>A0ABT6JW52_9GAMM</name>
<keyword evidence="4 7" id="KW-0210">Decarboxylase</keyword>
<keyword evidence="13" id="KW-1185">Reference proteome</keyword>
<keyword evidence="6 7" id="KW-0627">Porphyrin biosynthesis</keyword>
<dbReference type="EC" id="4.1.1.37" evidence="3 7"/>
<evidence type="ECO:0000256" key="8">
    <source>
        <dbReference type="RuleBase" id="RU000554"/>
    </source>
</evidence>
<dbReference type="RefSeq" id="WP_280579108.1">
    <property type="nucleotide sequence ID" value="NZ_JARXRO010000018.1"/>
</dbReference>
<gene>
    <name evidence="7 12" type="primary">hemE</name>
    <name evidence="12" type="ORF">QFW81_12255</name>
</gene>
<proteinExistence type="inferred from homology"/>
<dbReference type="Proteomes" id="UP001156873">
    <property type="component" value="Unassembled WGS sequence"/>
</dbReference>
<comment type="pathway">
    <text evidence="1 7 8">Porphyrin-containing compound metabolism; protoporphyrin-IX biosynthesis; coproporphyrinogen-III from 5-aminolevulinate: step 4/4.</text>
</comment>
<comment type="subunit">
    <text evidence="7">Homodimer.</text>
</comment>
<dbReference type="PANTHER" id="PTHR21091:SF169">
    <property type="entry name" value="UROPORPHYRINOGEN DECARBOXYLASE"/>
    <property type="match status" value="1"/>
</dbReference>
<dbReference type="InterPro" id="IPR006361">
    <property type="entry name" value="Uroporphyrinogen_deCO2ase_HemE"/>
</dbReference>
<evidence type="ECO:0000313" key="12">
    <source>
        <dbReference type="EMBL" id="MDH5834687.1"/>
    </source>
</evidence>
<feature type="binding site" evidence="7">
    <location>
        <position position="78"/>
    </location>
    <ligand>
        <name>substrate</name>
    </ligand>
</feature>
<organism evidence="12 13">
    <name type="scientific">Luteimonas kalidii</name>
    <dbReference type="NCBI Taxonomy" id="3042025"/>
    <lineage>
        <taxon>Bacteria</taxon>
        <taxon>Pseudomonadati</taxon>
        <taxon>Pseudomonadota</taxon>
        <taxon>Gammaproteobacteria</taxon>
        <taxon>Lysobacterales</taxon>
        <taxon>Lysobacteraceae</taxon>
        <taxon>Luteimonas</taxon>
    </lineage>
</organism>
<dbReference type="PANTHER" id="PTHR21091">
    <property type="entry name" value="METHYLTETRAHYDROFOLATE:HOMOCYSTEINE METHYLTRANSFERASE RELATED"/>
    <property type="match status" value="1"/>
</dbReference>
<evidence type="ECO:0000256" key="4">
    <source>
        <dbReference type="ARBA" id="ARBA00022793"/>
    </source>
</evidence>
<dbReference type="SUPFAM" id="SSF51726">
    <property type="entry name" value="UROD/MetE-like"/>
    <property type="match status" value="1"/>
</dbReference>
<evidence type="ECO:0000256" key="3">
    <source>
        <dbReference type="ARBA" id="ARBA00012288"/>
    </source>
</evidence>
<feature type="binding site" evidence="7">
    <location>
        <position position="155"/>
    </location>
    <ligand>
        <name>substrate</name>
    </ligand>
</feature>
<feature type="site" description="Transition state stabilizer" evidence="7">
    <location>
        <position position="78"/>
    </location>
</feature>
<feature type="domain" description="Uroporphyrinogen decarboxylase (URO-D)" evidence="10">
    <location>
        <begin position="23"/>
        <end position="32"/>
    </location>
</feature>
<evidence type="ECO:0000256" key="7">
    <source>
        <dbReference type="HAMAP-Rule" id="MF_00218"/>
    </source>
</evidence>
<comment type="catalytic activity">
    <reaction evidence="7 8">
        <text>uroporphyrinogen III + 4 H(+) = coproporphyrinogen III + 4 CO2</text>
        <dbReference type="Rhea" id="RHEA:19865"/>
        <dbReference type="ChEBI" id="CHEBI:15378"/>
        <dbReference type="ChEBI" id="CHEBI:16526"/>
        <dbReference type="ChEBI" id="CHEBI:57308"/>
        <dbReference type="ChEBI" id="CHEBI:57309"/>
        <dbReference type="EC" id="4.1.1.37"/>
    </reaction>
</comment>
<dbReference type="HAMAP" id="MF_00218">
    <property type="entry name" value="URO_D"/>
    <property type="match status" value="1"/>
</dbReference>
<dbReference type="GO" id="GO:0004853">
    <property type="term" value="F:uroporphyrinogen decarboxylase activity"/>
    <property type="evidence" value="ECO:0007669"/>
    <property type="project" value="UniProtKB-EC"/>
</dbReference>
<comment type="caution">
    <text evidence="12">The sequence shown here is derived from an EMBL/GenBank/DDBJ whole genome shotgun (WGS) entry which is preliminary data.</text>
</comment>
<dbReference type="PROSITE" id="PS00906">
    <property type="entry name" value="UROD_1"/>
    <property type="match status" value="1"/>
</dbReference>
<feature type="binding site" evidence="7">
    <location>
        <begin position="28"/>
        <end position="32"/>
    </location>
    <ligand>
        <name>substrate</name>
    </ligand>
</feature>